<dbReference type="Gene3D" id="3.40.50.300">
    <property type="entry name" value="P-loop containing nucleotide triphosphate hydrolases"/>
    <property type="match status" value="2"/>
</dbReference>
<dbReference type="RefSeq" id="WP_153087796.1">
    <property type="nucleotide sequence ID" value="NZ_JAHRGK010000035.1"/>
</dbReference>
<protein>
    <submittedName>
        <fullName evidence="2">AAA family ATPase</fullName>
    </submittedName>
</protein>
<evidence type="ECO:0000313" key="2">
    <source>
        <dbReference type="EMBL" id="MQO03290.1"/>
    </source>
</evidence>
<dbReference type="AlphaFoldDB" id="A0AB35ZE96"/>
<name>A0AB35ZE96_9BACT</name>
<sequence length="769" mass="89722">MLEQIKNISIKGGPFTEKTSFDLFPQRLNLLYGRNGSGKSTIAKSIRRLGKEDDGSGYSAETNPFLSAEQAQHIFVFDEDFVSTNFRMNETGLSSIVMLGKQVGLDEQLQVLKDEQDNLMKTKSDLDKKMQEFSDNRNSKSPAYYWILIKKDLSKDGGWAEQDKLIKGNLIKSQVTDTLVNELMELRATAHYSVLLKEFEEKFKTLQNIKKGGSKLNIIPSNVLFSEIEKVKTLLDKRVEEPRLDSRDKAIIELVRSEYGNYLNQIHPVFDNSRLQVCPLCLRPMDKYDKEQLFSKIQQFFNKNVEDYKLELQHVIEKLQMWHQVELADIVRELVGQDTWKIFRKYELELQNEYSKLLTAFEERMKNVYGFSTSYLYWYDLISAQEKYSVMLDKINAAIKHYNLDIEQKKKLTDNLIYINKAIAARSLKDQFSQYRQHLAERNLCESALRDTEENLWKLDSEIAEILSKKAQVSIALDFINEALAYIFFNNKRLVLENFSGQYRLKSNGKDVKPGDVSTGERNAIALCYFFAKIFERHEKDNRYKDEMLVVLDDPITSFDKDNKVGMMTFLRWQVNEIYNGCNTSKILIMSHDLMTVFDIHKIFQDINAKSQSSVFELKNKVIGTPKEFNNLKSEYKKLMDDVFSLANGSSSDFIGIGNKMRRIEEAYSTFVCNRGFVSLLHDDDFLQKVPPSKRRFYHNFMSRLVLNSESHTEEKSYSLESFASLFSEEEIRKTAKYLLMLFYYVDEFHLKSYLGDNFEVVKAWTDNE</sequence>
<reference evidence="3" key="1">
    <citation type="submission" date="2019-09" db="EMBL/GenBank/DDBJ databases">
        <title>Distinct polysaccharide growth profiles of human intestinal Prevotella copri isolates.</title>
        <authorList>
            <person name="Fehlner-Peach H."/>
            <person name="Magnabosco C."/>
            <person name="Raghavan V."/>
            <person name="Scher J.U."/>
            <person name="Tett A."/>
            <person name="Cox L.M."/>
            <person name="Gottsegen C."/>
            <person name="Watters A."/>
            <person name="Wiltshire- Gordon J.D."/>
            <person name="Segata N."/>
            <person name="Bonneau R."/>
            <person name="Littman D.R."/>
        </authorList>
    </citation>
    <scope>NUCLEOTIDE SEQUENCE [LARGE SCALE GENOMIC DNA]</scope>
    <source>
        <strain evidence="3">iAK279</strain>
    </source>
</reference>
<evidence type="ECO:0000313" key="3">
    <source>
        <dbReference type="Proteomes" id="UP000390763"/>
    </source>
</evidence>
<comment type="caution">
    <text evidence="2">The sequence shown here is derived from an EMBL/GenBank/DDBJ whole genome shotgun (WGS) entry which is preliminary data.</text>
</comment>
<dbReference type="Proteomes" id="UP000390763">
    <property type="component" value="Unassembled WGS sequence"/>
</dbReference>
<organism evidence="2 3">
    <name type="scientific">Segatella copri</name>
    <dbReference type="NCBI Taxonomy" id="165179"/>
    <lineage>
        <taxon>Bacteria</taxon>
        <taxon>Pseudomonadati</taxon>
        <taxon>Bacteroidota</taxon>
        <taxon>Bacteroidia</taxon>
        <taxon>Bacteroidales</taxon>
        <taxon>Prevotellaceae</taxon>
        <taxon>Segatella</taxon>
    </lineage>
</organism>
<evidence type="ECO:0000259" key="1">
    <source>
        <dbReference type="Pfam" id="PF13166"/>
    </source>
</evidence>
<dbReference type="Pfam" id="PF13166">
    <property type="entry name" value="AAA_13"/>
    <property type="match status" value="1"/>
</dbReference>
<dbReference type="InterPro" id="IPR026866">
    <property type="entry name" value="CR006_AAA"/>
</dbReference>
<accession>A0AB35ZE96</accession>
<dbReference type="EMBL" id="VZBT01000038">
    <property type="protein sequence ID" value="MQO03290.1"/>
    <property type="molecule type" value="Genomic_DNA"/>
</dbReference>
<dbReference type="InterPro" id="IPR027417">
    <property type="entry name" value="P-loop_NTPase"/>
</dbReference>
<feature type="domain" description="Protein CR006 P-loop" evidence="1">
    <location>
        <begin position="25"/>
        <end position="737"/>
    </location>
</feature>
<dbReference type="SUPFAM" id="SSF52540">
    <property type="entry name" value="P-loop containing nucleoside triphosphate hydrolases"/>
    <property type="match status" value="1"/>
</dbReference>
<proteinExistence type="predicted"/>
<gene>
    <name evidence="2" type="ORF">F7D62_04020</name>
</gene>